<sequence length="368" mass="43622">MNIKKKIDTIADDALLEVGEIQLTNKNIKYPTKTISKSKITLEEVEKMVKTGARINEIYKRIEKKTNLENEAEKISDKIRREIQHNLLNIVFIDWVKERLPTESEIELLTAIQYFPSDFIIPPLMNKNFPRIKNSNIESFIEVINKYYEIAERLNNKVKMGYMLIDSSQKATNTIIDFFCKKEVCGIIVDFNGKDPLNKYMQIGLLRHKLYELYTDEIPLVLYAINVNQGHEKINNEIKRASDIFLYEMGFNIIGDKHKQRPMPEEVIKKYKATKRNLGWIFNNTDYGYYKTELQREKEKYLENWKNFLIEGQILMKVVKEEKNITHYLKGKKYAKEETINEINKMNEKIKQVKKELKQNPKIDKYLS</sequence>
<dbReference type="AlphaFoldDB" id="A0A9Y1BRP6"/>
<gene>
    <name evidence="1" type="ORF">K9W46_12235</name>
</gene>
<evidence type="ECO:0000313" key="1">
    <source>
        <dbReference type="EMBL" id="UJG43129.1"/>
    </source>
</evidence>
<reference evidence="1" key="1">
    <citation type="journal article" date="2022" name="Nat. Microbiol.">
        <title>Unique mobile elements and scalable gene flow at the prokaryote-eukaryote boundary revealed by circularized Asgard archaea genomes.</title>
        <authorList>
            <person name="Wu F."/>
            <person name="Speth D.R."/>
            <person name="Philosof A."/>
            <person name="Cremiere A."/>
            <person name="Narayanan A."/>
            <person name="Barco R.A."/>
            <person name="Connon S.A."/>
            <person name="Amend J.P."/>
            <person name="Antoshechkin I.A."/>
            <person name="Orphan V.J."/>
        </authorList>
    </citation>
    <scope>NUCLEOTIDE SEQUENCE</scope>
    <source>
        <strain evidence="1">PR6</strain>
    </source>
</reference>
<protein>
    <submittedName>
        <fullName evidence="1">Uncharacterized protein</fullName>
    </submittedName>
</protein>
<name>A0A9Y1BRP6_9ARCH</name>
<dbReference type="EMBL" id="CP084167">
    <property type="protein sequence ID" value="UJG43129.1"/>
    <property type="molecule type" value="Genomic_DNA"/>
</dbReference>
<organism evidence="1">
    <name type="scientific">Candidatus Heimdallarchaeum endolithica</name>
    <dbReference type="NCBI Taxonomy" id="2876572"/>
    <lineage>
        <taxon>Archaea</taxon>
        <taxon>Promethearchaeati</taxon>
        <taxon>Candidatus Heimdallarchaeota</taxon>
        <taxon>Candidatus Heimdallarchaeia (ex Rinke et al. 2021) (nom. nud.)</taxon>
        <taxon>Candidatus Heimdallarchaeales</taxon>
        <taxon>Candidatus Heimdallarchaeaceae</taxon>
        <taxon>Candidatus Heimdallarchaeum</taxon>
    </lineage>
</organism>
<dbReference type="Proteomes" id="UP001200513">
    <property type="component" value="Chromosome"/>
</dbReference>
<accession>A0A9Y1BRP6</accession>
<proteinExistence type="predicted"/>